<dbReference type="EMBL" id="SOSA01000027">
    <property type="protein sequence ID" value="THC99080.1"/>
    <property type="molecule type" value="Genomic_DNA"/>
</dbReference>
<dbReference type="VEuPathDB" id="FungiDB:EYZ11_001476"/>
<dbReference type="Gene3D" id="3.40.50.150">
    <property type="entry name" value="Vaccinia Virus protein VP39"/>
    <property type="match status" value="1"/>
</dbReference>
<dbReference type="PROSITE" id="PS51620">
    <property type="entry name" value="SAM_TRM61"/>
    <property type="match status" value="1"/>
</dbReference>
<proteinExistence type="predicted"/>
<protein>
    <recommendedName>
        <fullName evidence="2">tRNA (adenine(58)-N(1))-methyltransferase catalytic subunit TRM61</fullName>
        <ecNumber evidence="1">2.1.1.220</ecNumber>
    </recommendedName>
    <alternativeName>
        <fullName evidence="3">tRNA(m1A58)-methyltransferase subunit TRM61</fullName>
    </alternativeName>
</protein>
<evidence type="ECO:0000313" key="5">
    <source>
        <dbReference type="Proteomes" id="UP000308092"/>
    </source>
</evidence>
<dbReference type="GO" id="GO:0160107">
    <property type="term" value="F:tRNA (adenine(58)-N1)-methyltransferase activity"/>
    <property type="evidence" value="ECO:0007669"/>
    <property type="project" value="UniProtKB-EC"/>
</dbReference>
<dbReference type="Proteomes" id="UP000308092">
    <property type="component" value="Unassembled WGS sequence"/>
</dbReference>
<evidence type="ECO:0000256" key="2">
    <source>
        <dbReference type="ARBA" id="ARBA00015963"/>
    </source>
</evidence>
<dbReference type="InterPro" id="IPR014816">
    <property type="entry name" value="tRNA_MeTrfase_Gcd14"/>
</dbReference>
<dbReference type="GO" id="GO:0030488">
    <property type="term" value="P:tRNA methylation"/>
    <property type="evidence" value="ECO:0007669"/>
    <property type="project" value="InterPro"/>
</dbReference>
<dbReference type="GO" id="GO:0031515">
    <property type="term" value="C:tRNA (m1A) methyltransferase complex"/>
    <property type="evidence" value="ECO:0007669"/>
    <property type="project" value="InterPro"/>
</dbReference>
<evidence type="ECO:0000256" key="3">
    <source>
        <dbReference type="ARBA" id="ARBA00033309"/>
    </source>
</evidence>
<evidence type="ECO:0000313" key="4">
    <source>
        <dbReference type="EMBL" id="THC99080.1"/>
    </source>
</evidence>
<dbReference type="AlphaFoldDB" id="A0A4V3UQK1"/>
<comment type="caution">
    <text evidence="4">The sequence shown here is derived from an EMBL/GenBank/DDBJ whole genome shotgun (WGS) entry which is preliminary data.</text>
</comment>
<reference evidence="4 5" key="1">
    <citation type="submission" date="2019-03" db="EMBL/GenBank/DDBJ databases">
        <title>The genome sequence of a newly discovered highly antifungal drug resistant Aspergillus species, Aspergillus tanneri NIH 1004.</title>
        <authorList>
            <person name="Mounaud S."/>
            <person name="Singh I."/>
            <person name="Joardar V."/>
            <person name="Pakala S."/>
            <person name="Pakala S."/>
            <person name="Venepally P."/>
            <person name="Hoover J."/>
            <person name="Nierman W."/>
            <person name="Chung J."/>
            <person name="Losada L."/>
        </authorList>
    </citation>
    <scope>NUCLEOTIDE SEQUENCE [LARGE SCALE GENOMIC DNA]</scope>
    <source>
        <strain evidence="4 5">NIH1004</strain>
    </source>
</reference>
<gene>
    <name evidence="4" type="ORF">EYZ11_001476</name>
</gene>
<dbReference type="EC" id="2.1.1.220" evidence="1"/>
<dbReference type="STRING" id="1220188.A0A4V3UQK1"/>
<dbReference type="SUPFAM" id="SSF53335">
    <property type="entry name" value="S-adenosyl-L-methionine-dependent methyltransferases"/>
    <property type="match status" value="1"/>
</dbReference>
<name>A0A4V3UQK1_9EURO</name>
<accession>A0A4V3UQK1</accession>
<evidence type="ECO:0000256" key="1">
    <source>
        <dbReference type="ARBA" id="ARBA00012796"/>
    </source>
</evidence>
<keyword evidence="5" id="KW-1185">Reference proteome</keyword>
<dbReference type="InterPro" id="IPR029063">
    <property type="entry name" value="SAM-dependent_MTases_sf"/>
</dbReference>
<organism evidence="4 5">
    <name type="scientific">Aspergillus tanneri</name>
    <dbReference type="NCBI Taxonomy" id="1220188"/>
    <lineage>
        <taxon>Eukaryota</taxon>
        <taxon>Fungi</taxon>
        <taxon>Dikarya</taxon>
        <taxon>Ascomycota</taxon>
        <taxon>Pezizomycotina</taxon>
        <taxon>Eurotiomycetes</taxon>
        <taxon>Eurotiomycetidae</taxon>
        <taxon>Eurotiales</taxon>
        <taxon>Aspergillaceae</taxon>
        <taxon>Aspergillus</taxon>
        <taxon>Aspergillus subgen. Circumdati</taxon>
    </lineage>
</organism>
<sequence length="79" mass="8884">MSLEGDRAIVHIPGKSSILTKPLQKGQKTNVRRGSLLHESIIGRRVRDRIQAQKGPEYRVTLPTLDEYVVLTPRLVTPV</sequence>